<evidence type="ECO:0000313" key="2">
    <source>
        <dbReference type="Proteomes" id="UP000238565"/>
    </source>
</evidence>
<organism evidence="1 2">
    <name type="scientific">Cloacibacterium normanense</name>
    <dbReference type="NCBI Taxonomy" id="237258"/>
    <lineage>
        <taxon>Bacteria</taxon>
        <taxon>Pseudomonadati</taxon>
        <taxon>Bacteroidota</taxon>
        <taxon>Flavobacteriia</taxon>
        <taxon>Flavobacteriales</taxon>
        <taxon>Weeksellaceae</taxon>
    </lineage>
</organism>
<sequence length="81" mass="9284">MKKIILLSVSALSVLFVSCRQNEDILSNEDIQTLNIIQKNRDLRELNNKNKKDTISIKTQVLRTDSLSTVLSFDEIVKPPR</sequence>
<name>A0A2S7I8S9_9FLAO</name>
<dbReference type="RefSeq" id="WP_104792739.1">
    <property type="nucleotide sequence ID" value="NZ_PTPZ01000001.1"/>
</dbReference>
<evidence type="ECO:0008006" key="3">
    <source>
        <dbReference type="Google" id="ProtNLM"/>
    </source>
</evidence>
<proteinExistence type="predicted"/>
<dbReference type="PROSITE" id="PS51257">
    <property type="entry name" value="PROKAR_LIPOPROTEIN"/>
    <property type="match status" value="1"/>
</dbReference>
<reference evidence="1 2" key="1">
    <citation type="submission" date="2018-02" db="EMBL/GenBank/DDBJ databases">
        <title>Draft genome sequence of bacterial isolates from marine environment.</title>
        <authorList>
            <person name="Singh S.K."/>
            <person name="Hill R."/>
            <person name="Major S."/>
            <person name="Cai H."/>
            <person name="Li Y."/>
        </authorList>
    </citation>
    <scope>NUCLEOTIDE SEQUENCE [LARGE SCALE GENOMIC DNA]</scope>
    <source>
        <strain evidence="1 2">IMET F</strain>
    </source>
</reference>
<evidence type="ECO:0000313" key="1">
    <source>
        <dbReference type="EMBL" id="PPZ92953.1"/>
    </source>
</evidence>
<dbReference type="AlphaFoldDB" id="A0A2S7I8S9"/>
<dbReference type="Proteomes" id="UP000238565">
    <property type="component" value="Unassembled WGS sequence"/>
</dbReference>
<protein>
    <recommendedName>
        <fullName evidence="3">Lipoprotein</fullName>
    </recommendedName>
</protein>
<accession>A0A2S7I8S9</accession>
<dbReference type="EMBL" id="PTPZ01000001">
    <property type="protein sequence ID" value="PPZ92953.1"/>
    <property type="molecule type" value="Genomic_DNA"/>
</dbReference>
<comment type="caution">
    <text evidence="1">The sequence shown here is derived from an EMBL/GenBank/DDBJ whole genome shotgun (WGS) entry which is preliminary data.</text>
</comment>
<gene>
    <name evidence="1" type="ORF">C3729_02825</name>
</gene>